<evidence type="ECO:0000313" key="2">
    <source>
        <dbReference type="EMBL" id="SVD00132.1"/>
    </source>
</evidence>
<accession>A0A382RS89</accession>
<dbReference type="InterPro" id="IPR005835">
    <property type="entry name" value="NTP_transferase_dom"/>
</dbReference>
<protein>
    <recommendedName>
        <fullName evidence="1">Nucleotidyl transferase domain-containing protein</fullName>
    </recommendedName>
</protein>
<dbReference type="SUPFAM" id="SSF53448">
    <property type="entry name" value="Nucleotide-diphospho-sugar transferases"/>
    <property type="match status" value="1"/>
</dbReference>
<reference evidence="2" key="1">
    <citation type="submission" date="2018-05" db="EMBL/GenBank/DDBJ databases">
        <authorList>
            <person name="Lanie J.A."/>
            <person name="Ng W.-L."/>
            <person name="Kazmierczak K.M."/>
            <person name="Andrzejewski T.M."/>
            <person name="Davidsen T.M."/>
            <person name="Wayne K.J."/>
            <person name="Tettelin H."/>
            <person name="Glass J.I."/>
            <person name="Rusch D."/>
            <person name="Podicherti R."/>
            <person name="Tsui H.-C.T."/>
            <person name="Winkler M.E."/>
        </authorList>
    </citation>
    <scope>NUCLEOTIDE SEQUENCE</scope>
</reference>
<dbReference type="Pfam" id="PF00483">
    <property type="entry name" value="NTP_transferase"/>
    <property type="match status" value="1"/>
</dbReference>
<proteinExistence type="predicted"/>
<feature type="non-terminal residue" evidence="2">
    <location>
        <position position="55"/>
    </location>
</feature>
<organism evidence="2">
    <name type="scientific">marine metagenome</name>
    <dbReference type="NCBI Taxonomy" id="408172"/>
    <lineage>
        <taxon>unclassified sequences</taxon>
        <taxon>metagenomes</taxon>
        <taxon>ecological metagenomes</taxon>
    </lineage>
</organism>
<name>A0A382RS89_9ZZZZ</name>
<dbReference type="Gene3D" id="3.90.550.10">
    <property type="entry name" value="Spore Coat Polysaccharide Biosynthesis Protein SpsA, Chain A"/>
    <property type="match status" value="1"/>
</dbReference>
<sequence>MGRIRFRHGRNFGERARSRVASTLGGVKGLILSGGSGRRLRPLTHTSAKQLVPIA</sequence>
<evidence type="ECO:0000259" key="1">
    <source>
        <dbReference type="Pfam" id="PF00483"/>
    </source>
</evidence>
<gene>
    <name evidence="2" type="ORF">METZ01_LOCUS352986</name>
</gene>
<feature type="domain" description="Nucleotidyl transferase" evidence="1">
    <location>
        <begin position="28"/>
        <end position="54"/>
    </location>
</feature>
<dbReference type="InterPro" id="IPR029044">
    <property type="entry name" value="Nucleotide-diphossugar_trans"/>
</dbReference>
<dbReference type="AlphaFoldDB" id="A0A382RS89"/>
<dbReference type="EMBL" id="UINC01123578">
    <property type="protein sequence ID" value="SVD00132.1"/>
    <property type="molecule type" value="Genomic_DNA"/>
</dbReference>